<feature type="non-terminal residue" evidence="1">
    <location>
        <position position="1"/>
    </location>
</feature>
<name>A0A0B6YEE7_9EUPU</name>
<dbReference type="AlphaFoldDB" id="A0A0B6YEE7"/>
<reference evidence="1" key="1">
    <citation type="submission" date="2014-12" db="EMBL/GenBank/DDBJ databases">
        <title>Insight into the proteome of Arion vulgaris.</title>
        <authorList>
            <person name="Aradska J."/>
            <person name="Bulat T."/>
            <person name="Smidak R."/>
            <person name="Sarate P."/>
            <person name="Gangsoo J."/>
            <person name="Sialana F."/>
            <person name="Bilban M."/>
            <person name="Lubec G."/>
        </authorList>
    </citation>
    <scope>NUCLEOTIDE SEQUENCE</scope>
    <source>
        <tissue evidence="1">Skin</tissue>
    </source>
</reference>
<protein>
    <submittedName>
        <fullName evidence="1">Uncharacterized protein</fullName>
    </submittedName>
</protein>
<feature type="non-terminal residue" evidence="1">
    <location>
        <position position="174"/>
    </location>
</feature>
<sequence>AGASNKTWNSAQNPRILSREVYDPGTGTRTWTYDDIFRDTTSKHSSVRKNIQQREHIVVDSIDSDCAKSEADEEGDTDDVTDVNYDSFSELERDNDPLVNFNVHILGLNLRPERVDQVETTEVPPNMNYFETKSDNLDIPIYTFKCPLPPHLDKVNLYLRAKEQHSDWRQEGAF</sequence>
<accession>A0A0B6YEE7</accession>
<gene>
    <name evidence="1" type="primary">ORF21466</name>
</gene>
<dbReference type="EMBL" id="HACG01007015">
    <property type="protein sequence ID" value="CEK53880.1"/>
    <property type="molecule type" value="Transcribed_RNA"/>
</dbReference>
<proteinExistence type="predicted"/>
<organism evidence="1">
    <name type="scientific">Arion vulgaris</name>
    <dbReference type="NCBI Taxonomy" id="1028688"/>
    <lineage>
        <taxon>Eukaryota</taxon>
        <taxon>Metazoa</taxon>
        <taxon>Spiralia</taxon>
        <taxon>Lophotrochozoa</taxon>
        <taxon>Mollusca</taxon>
        <taxon>Gastropoda</taxon>
        <taxon>Heterobranchia</taxon>
        <taxon>Euthyneura</taxon>
        <taxon>Panpulmonata</taxon>
        <taxon>Eupulmonata</taxon>
        <taxon>Stylommatophora</taxon>
        <taxon>Helicina</taxon>
        <taxon>Arionoidea</taxon>
        <taxon>Arionidae</taxon>
        <taxon>Arion</taxon>
    </lineage>
</organism>
<evidence type="ECO:0000313" key="1">
    <source>
        <dbReference type="EMBL" id="CEK53880.1"/>
    </source>
</evidence>